<sequence>MLKIGILGFGFMGRMHFDNYVRLMEEGADIKLVAICDLRIDELKDSKANGNMATERDVYDLEPYHLYDHVDSMLENEELDIVDVCLPTYLHADMTCMLLEKGIHVMCEKPMAGSAEEAWRMVKTAERTGKTLMIGQCLRFWPAYEYLKACVEDGRYGSIVAGEFFRGSEPPKGWFLEGDKSGGCITDMHVHDVDMIHWLMGKPERVSTFAKTIIEGSLYDIVSTHYSYPDGKVINAHADWTLSGEHGFHMGYRVNLEQATLVFQNNELKVYPEDAPGFTAELSGDSGYYRELQYFLEHVAQGTPVTVCTPESAAGSLEIIEAEIRSANANGSLETLPGKQTVS</sequence>
<gene>
    <name evidence="4" type="ORF">AWU65_29145</name>
</gene>
<dbReference type="InterPro" id="IPR000683">
    <property type="entry name" value="Gfo/Idh/MocA-like_OxRdtase_N"/>
</dbReference>
<dbReference type="AlphaFoldDB" id="A0A163F3S5"/>
<organism evidence="4 5">
    <name type="scientific">Paenibacillus glucanolyticus</name>
    <dbReference type="NCBI Taxonomy" id="59843"/>
    <lineage>
        <taxon>Bacteria</taxon>
        <taxon>Bacillati</taxon>
        <taxon>Bacillota</taxon>
        <taxon>Bacilli</taxon>
        <taxon>Bacillales</taxon>
        <taxon>Paenibacillaceae</taxon>
        <taxon>Paenibacillus</taxon>
    </lineage>
</organism>
<dbReference type="Pfam" id="PF01408">
    <property type="entry name" value="GFO_IDH_MocA"/>
    <property type="match status" value="1"/>
</dbReference>
<evidence type="ECO:0000313" key="4">
    <source>
        <dbReference type="EMBL" id="KZS44137.1"/>
    </source>
</evidence>
<feature type="domain" description="Gfo/Idh/MocA-like oxidoreductase N-terminal" evidence="2">
    <location>
        <begin position="2"/>
        <end position="135"/>
    </location>
</feature>
<dbReference type="Gene3D" id="3.40.50.720">
    <property type="entry name" value="NAD(P)-binding Rossmann-like Domain"/>
    <property type="match status" value="1"/>
</dbReference>
<dbReference type="EMBL" id="LWMH01000002">
    <property type="protein sequence ID" value="KZS44137.1"/>
    <property type="molecule type" value="Genomic_DNA"/>
</dbReference>
<protein>
    <submittedName>
        <fullName evidence="4">Oxidoreductase</fullName>
    </submittedName>
</protein>
<dbReference type="InterPro" id="IPR050463">
    <property type="entry name" value="Gfo/Idh/MocA_oxidrdct_glycsds"/>
</dbReference>
<dbReference type="KEGG" id="pglu:A3958_01405"/>
<dbReference type="InterPro" id="IPR036291">
    <property type="entry name" value="NAD(P)-bd_dom_sf"/>
</dbReference>
<dbReference type="PANTHER" id="PTHR43818:SF11">
    <property type="entry name" value="BCDNA.GH03377"/>
    <property type="match status" value="1"/>
</dbReference>
<dbReference type="Proteomes" id="UP000076796">
    <property type="component" value="Unassembled WGS sequence"/>
</dbReference>
<dbReference type="GO" id="GO:0000166">
    <property type="term" value="F:nucleotide binding"/>
    <property type="evidence" value="ECO:0007669"/>
    <property type="project" value="InterPro"/>
</dbReference>
<evidence type="ECO:0000313" key="5">
    <source>
        <dbReference type="Proteomes" id="UP000076796"/>
    </source>
</evidence>
<dbReference type="GO" id="GO:0016491">
    <property type="term" value="F:oxidoreductase activity"/>
    <property type="evidence" value="ECO:0007669"/>
    <property type="project" value="UniProtKB-KW"/>
</dbReference>
<dbReference type="GeneID" id="97554283"/>
<accession>A0A163F3S5</accession>
<reference evidence="4" key="1">
    <citation type="journal article" date="2016" name="Genome Announc.">
        <title>Draft genomes of two strains of Paenibacillus glucanolyticus with capability to degrade lignocellulose.</title>
        <authorList>
            <person name="Mathews S.L."/>
            <person name="Pawlak J."/>
            <person name="Grunden A.M."/>
        </authorList>
    </citation>
    <scope>NUCLEOTIDE SEQUENCE [LARGE SCALE GENOMIC DNA]</scope>
    <source>
        <strain evidence="4">SLM1</strain>
    </source>
</reference>
<evidence type="ECO:0000259" key="2">
    <source>
        <dbReference type="Pfam" id="PF01408"/>
    </source>
</evidence>
<dbReference type="InterPro" id="IPR055170">
    <property type="entry name" value="GFO_IDH_MocA-like_dom"/>
</dbReference>
<dbReference type="Pfam" id="PF22725">
    <property type="entry name" value="GFO_IDH_MocA_C3"/>
    <property type="match status" value="1"/>
</dbReference>
<dbReference type="SUPFAM" id="SSF51735">
    <property type="entry name" value="NAD(P)-binding Rossmann-fold domains"/>
    <property type="match status" value="1"/>
</dbReference>
<dbReference type="OrthoDB" id="9815825at2"/>
<dbReference type="Gene3D" id="3.30.360.10">
    <property type="entry name" value="Dihydrodipicolinate Reductase, domain 2"/>
    <property type="match status" value="1"/>
</dbReference>
<evidence type="ECO:0000256" key="1">
    <source>
        <dbReference type="ARBA" id="ARBA00023002"/>
    </source>
</evidence>
<dbReference type="SUPFAM" id="SSF55347">
    <property type="entry name" value="Glyceraldehyde-3-phosphate dehydrogenase-like, C-terminal domain"/>
    <property type="match status" value="1"/>
</dbReference>
<keyword evidence="1" id="KW-0560">Oxidoreductase</keyword>
<keyword evidence="5" id="KW-1185">Reference proteome</keyword>
<dbReference type="RefSeq" id="WP_036641528.1">
    <property type="nucleotide sequence ID" value="NZ_CBCSBX010000008.1"/>
</dbReference>
<name>A0A163F3S5_9BACL</name>
<evidence type="ECO:0000259" key="3">
    <source>
        <dbReference type="Pfam" id="PF22725"/>
    </source>
</evidence>
<proteinExistence type="predicted"/>
<feature type="domain" description="GFO/IDH/MocA-like oxidoreductase" evidence="3">
    <location>
        <begin position="144"/>
        <end position="261"/>
    </location>
</feature>
<dbReference type="PANTHER" id="PTHR43818">
    <property type="entry name" value="BCDNA.GH03377"/>
    <property type="match status" value="1"/>
</dbReference>
<comment type="caution">
    <text evidence="4">The sequence shown here is derived from an EMBL/GenBank/DDBJ whole genome shotgun (WGS) entry which is preliminary data.</text>
</comment>
<dbReference type="STRING" id="59843.A3958_01405"/>